<keyword evidence="3" id="KW-1185">Reference proteome</keyword>
<proteinExistence type="predicted"/>
<evidence type="ECO:0000313" key="2">
    <source>
        <dbReference type="EMBL" id="MBP2472661.1"/>
    </source>
</evidence>
<comment type="caution">
    <text evidence="2">The sequence shown here is derived from an EMBL/GenBank/DDBJ whole genome shotgun (WGS) entry which is preliminary data.</text>
</comment>
<protein>
    <recommendedName>
        <fullName evidence="4">Clp amino terminal domain</fullName>
    </recommendedName>
</protein>
<gene>
    <name evidence="2" type="ORF">JOF53_001533</name>
</gene>
<sequence length="349" mass="37078">MIVPTRPGTEFLDVLVGAFVHARRQGARRLGTQHLLHAALAHEPVPGVRVRGGAWLSPDDAPVLAPDPIADGALHEARWRATRRPPLPPQPSEAARAAVRRALEIAAGYSLTWAAPAHLLLGLLSAPQSRAVEALRRVAADRDEVHGLLTVRPSARVNGSPACLGATVLRDGGALDRAPRLFYRWLTRQTSAPVLAVLTETRLQTIRGGRAETTGGDLLAAMLVLDEQLAGLGVRWRPEIARHNQAGSRLRAAGVCPELVTEPVILERITMRARLTAGDEGVRAGTGHLLDSLRVELDVPDLSRWAQRPRSRAPHPAPAGPAGAGAAGSPCAPRPRHPASGSPHPVPGR</sequence>
<dbReference type="Proteomes" id="UP001519363">
    <property type="component" value="Unassembled WGS sequence"/>
</dbReference>
<dbReference type="SUPFAM" id="SSF81923">
    <property type="entry name" value="Double Clp-N motif"/>
    <property type="match status" value="1"/>
</dbReference>
<dbReference type="InterPro" id="IPR036628">
    <property type="entry name" value="Clp_N_dom_sf"/>
</dbReference>
<feature type="region of interest" description="Disordered" evidence="1">
    <location>
        <begin position="306"/>
        <end position="349"/>
    </location>
</feature>
<evidence type="ECO:0000256" key="1">
    <source>
        <dbReference type="SAM" id="MobiDB-lite"/>
    </source>
</evidence>
<accession>A0ABS5A7V9</accession>
<dbReference type="EMBL" id="JAGIOO010000001">
    <property type="protein sequence ID" value="MBP2472661.1"/>
    <property type="molecule type" value="Genomic_DNA"/>
</dbReference>
<organism evidence="2 3">
    <name type="scientific">Crossiella equi</name>
    <dbReference type="NCBI Taxonomy" id="130796"/>
    <lineage>
        <taxon>Bacteria</taxon>
        <taxon>Bacillati</taxon>
        <taxon>Actinomycetota</taxon>
        <taxon>Actinomycetes</taxon>
        <taxon>Pseudonocardiales</taxon>
        <taxon>Pseudonocardiaceae</taxon>
        <taxon>Crossiella</taxon>
    </lineage>
</organism>
<dbReference type="Gene3D" id="1.10.1780.10">
    <property type="entry name" value="Clp, N-terminal domain"/>
    <property type="match status" value="1"/>
</dbReference>
<name>A0ABS5A7V9_9PSEU</name>
<evidence type="ECO:0000313" key="3">
    <source>
        <dbReference type="Proteomes" id="UP001519363"/>
    </source>
</evidence>
<reference evidence="2 3" key="1">
    <citation type="submission" date="2021-03" db="EMBL/GenBank/DDBJ databases">
        <title>Sequencing the genomes of 1000 actinobacteria strains.</title>
        <authorList>
            <person name="Klenk H.-P."/>
        </authorList>
    </citation>
    <scope>NUCLEOTIDE SEQUENCE [LARGE SCALE GENOMIC DNA]</scope>
    <source>
        <strain evidence="2 3">DSM 44580</strain>
    </source>
</reference>
<evidence type="ECO:0008006" key="4">
    <source>
        <dbReference type="Google" id="ProtNLM"/>
    </source>
</evidence>